<evidence type="ECO:0000256" key="6">
    <source>
        <dbReference type="SAM" id="SignalP"/>
    </source>
</evidence>
<reference evidence="8" key="1">
    <citation type="journal article" date="2019" name="Int. J. Syst. Evol. Microbiol.">
        <title>The Global Catalogue of Microorganisms (GCM) 10K type strain sequencing project: providing services to taxonomists for standard genome sequencing and annotation.</title>
        <authorList>
            <consortium name="The Broad Institute Genomics Platform"/>
            <consortium name="The Broad Institute Genome Sequencing Center for Infectious Disease"/>
            <person name="Wu L."/>
            <person name="Ma J."/>
        </authorList>
    </citation>
    <scope>NUCLEOTIDE SEQUENCE [LARGE SCALE GENOMIC DNA]</scope>
    <source>
        <strain evidence="8">KACC 12822</strain>
    </source>
</reference>
<dbReference type="EMBL" id="JBHSMM010000001">
    <property type="protein sequence ID" value="MFC5439938.1"/>
    <property type="molecule type" value="Genomic_DNA"/>
</dbReference>
<sequence length="283" mass="31000">MKLMTLFLRATPKTCATGVAMLMMTTPAFAQSASQATQESDWKVVAGIGVLRTPIFPGAAKSELRPAPYLSINYRDRFFVRGPAIGVNLFHFGEDDRFRLGVVTRFTPEAQWDESDDRALHGLGKTSGGIDAGVFGSYRGKSWFAELAATRGAVLRKEQGEKNTRSSGTAVQFGFGYTTSFTPNLRWTAQASTQWADATRTRTYFGVSDAQSLATGLQAYQPKAGITSYGVTTTLNYAFGKRWTIIGLAKYERLAGDAKNSPIVTGYGRTNQFYTGVFLGYRF</sequence>
<evidence type="ECO:0000256" key="5">
    <source>
        <dbReference type="ARBA" id="ARBA00023237"/>
    </source>
</evidence>
<evidence type="ECO:0000256" key="3">
    <source>
        <dbReference type="ARBA" id="ARBA00022729"/>
    </source>
</evidence>
<evidence type="ECO:0000313" key="8">
    <source>
        <dbReference type="Proteomes" id="UP001596018"/>
    </source>
</evidence>
<proteinExistence type="inferred from homology"/>
<keyword evidence="4" id="KW-0472">Membrane</keyword>
<feature type="chain" id="PRO_5046006754" evidence="6">
    <location>
        <begin position="31"/>
        <end position="283"/>
    </location>
</feature>
<dbReference type="PANTHER" id="PTHR38776">
    <property type="entry name" value="MLTA-INTERACTING PROTEIN-RELATED"/>
    <property type="match status" value="1"/>
</dbReference>
<dbReference type="InterPro" id="IPR010583">
    <property type="entry name" value="MipA"/>
</dbReference>
<comment type="subcellular location">
    <subcellularLocation>
        <location evidence="1">Cell outer membrane</location>
    </subcellularLocation>
</comment>
<comment type="similarity">
    <text evidence="2">Belongs to the MipA/OmpV family.</text>
</comment>
<dbReference type="PANTHER" id="PTHR38776:SF1">
    <property type="entry name" value="MLTA-INTERACTING PROTEIN-RELATED"/>
    <property type="match status" value="1"/>
</dbReference>
<feature type="signal peptide" evidence="6">
    <location>
        <begin position="1"/>
        <end position="30"/>
    </location>
</feature>
<gene>
    <name evidence="7" type="ORF">ACFPK0_07935</name>
</gene>
<evidence type="ECO:0000256" key="4">
    <source>
        <dbReference type="ARBA" id="ARBA00023136"/>
    </source>
</evidence>
<evidence type="ECO:0000313" key="7">
    <source>
        <dbReference type="EMBL" id="MFC5439938.1"/>
    </source>
</evidence>
<keyword evidence="3 6" id="KW-0732">Signal</keyword>
<keyword evidence="5" id="KW-0998">Cell outer membrane</keyword>
<organism evidence="7 8">
    <name type="scientific">Rhodanobacter ginsenosidimutans</name>
    <dbReference type="NCBI Taxonomy" id="490571"/>
    <lineage>
        <taxon>Bacteria</taxon>
        <taxon>Pseudomonadati</taxon>
        <taxon>Pseudomonadota</taxon>
        <taxon>Gammaproteobacteria</taxon>
        <taxon>Lysobacterales</taxon>
        <taxon>Rhodanobacteraceae</taxon>
        <taxon>Rhodanobacter</taxon>
    </lineage>
</organism>
<dbReference type="SUPFAM" id="SSF56935">
    <property type="entry name" value="Porins"/>
    <property type="match status" value="1"/>
</dbReference>
<evidence type="ECO:0000256" key="2">
    <source>
        <dbReference type="ARBA" id="ARBA00005722"/>
    </source>
</evidence>
<accession>A0ABW0JUV0</accession>
<keyword evidence="8" id="KW-1185">Reference proteome</keyword>
<dbReference type="Pfam" id="PF06629">
    <property type="entry name" value="MipA"/>
    <property type="match status" value="1"/>
</dbReference>
<name>A0ABW0JUV0_9GAMM</name>
<dbReference type="RefSeq" id="WP_056079452.1">
    <property type="nucleotide sequence ID" value="NZ_JALBWS010000014.1"/>
</dbReference>
<comment type="caution">
    <text evidence="7">The sequence shown here is derived from an EMBL/GenBank/DDBJ whole genome shotgun (WGS) entry which is preliminary data.</text>
</comment>
<protein>
    <submittedName>
        <fullName evidence="7">MipA/OmpV family protein</fullName>
    </submittedName>
</protein>
<dbReference type="Proteomes" id="UP001596018">
    <property type="component" value="Unassembled WGS sequence"/>
</dbReference>
<evidence type="ECO:0000256" key="1">
    <source>
        <dbReference type="ARBA" id="ARBA00004442"/>
    </source>
</evidence>